<accession>A0A1G9EFJ2</accession>
<evidence type="ECO:0000313" key="3">
    <source>
        <dbReference type="EMBL" id="SDK74930.1"/>
    </source>
</evidence>
<sequence>MWLKTYLIITGVGAFVALTMPWLVIIGSFLIIPGLILASMPTAFMYGVAFAPFRLLLGRFVSGVPLNVMSGAATLALFWTIPQPGLTWAKGMLASLKEPDIQSSAPIALNGDILLARPFEGRCDALCAALLKTPGVNSVRVQTLRGHSNTYRVVPDSTPGKRSAVIGHGLLEERRYNASDPLAPQRALEAEWNLMLSEGKALLQSDDAPEPDFTIAIENGPAVPDAKPRSGRVDWSLEPSAPHRMALTITDAGERVLLRQSILSIFAPAAPLLIGASGGIENFRFGWARRRLGDGRMYAEVPVNRLLLDHTSVSRGVNMETTKTRTREELARALDDPRKPVRNPAFALANQWMDSFRANDQPLGESDRRLLVRILEDPRVRSSDGLWAIIKQVDGDSADLRRLAARRYLAASDKKEARHWVNALAGLPLDAYADPLPEERAILADPAVSRFATGLIQRQGDRGVDAVPDLLRLLREYSVYDPGKYGFSDLTVATDAVRSGFRRIGPAASFARPEIEQLLASPGLEYRYKTLGQEEWDTLLVVLGKPVETLTKPENRSGTDARYRERVAQRAARPYDPRRD</sequence>
<feature type="transmembrane region" description="Helical" evidence="2">
    <location>
        <begin position="38"/>
        <end position="57"/>
    </location>
</feature>
<protein>
    <submittedName>
        <fullName evidence="3">Uncharacterized protein</fullName>
    </submittedName>
</protein>
<dbReference type="AlphaFoldDB" id="A0A1G9EFJ2"/>
<feature type="region of interest" description="Disordered" evidence="1">
    <location>
        <begin position="551"/>
        <end position="580"/>
    </location>
</feature>
<evidence type="ECO:0000256" key="2">
    <source>
        <dbReference type="SAM" id="Phobius"/>
    </source>
</evidence>
<evidence type="ECO:0000313" key="4">
    <source>
        <dbReference type="Proteomes" id="UP000198894"/>
    </source>
</evidence>
<name>A0A1G9EFJ2_9HYPH</name>
<feature type="transmembrane region" description="Helical" evidence="2">
    <location>
        <begin position="64"/>
        <end position="81"/>
    </location>
</feature>
<feature type="transmembrane region" description="Helical" evidence="2">
    <location>
        <begin position="7"/>
        <end position="32"/>
    </location>
</feature>
<evidence type="ECO:0000256" key="1">
    <source>
        <dbReference type="SAM" id="MobiDB-lite"/>
    </source>
</evidence>
<dbReference type="Proteomes" id="UP000198894">
    <property type="component" value="Unassembled WGS sequence"/>
</dbReference>
<dbReference type="EMBL" id="FNEE01000020">
    <property type="protein sequence ID" value="SDK74930.1"/>
    <property type="molecule type" value="Genomic_DNA"/>
</dbReference>
<keyword evidence="4" id="KW-1185">Reference proteome</keyword>
<gene>
    <name evidence="3" type="ORF">SAMN05428953_1202</name>
</gene>
<keyword evidence="2" id="KW-0472">Membrane</keyword>
<reference evidence="4" key="1">
    <citation type="submission" date="2016-10" db="EMBL/GenBank/DDBJ databases">
        <authorList>
            <person name="Varghese N."/>
            <person name="Submissions S."/>
        </authorList>
    </citation>
    <scope>NUCLEOTIDE SEQUENCE [LARGE SCALE GENOMIC DNA]</scope>
    <source>
        <strain evidence="4">CGMCC 1.11022</strain>
    </source>
</reference>
<keyword evidence="2" id="KW-1133">Transmembrane helix</keyword>
<organism evidence="3 4">
    <name type="scientific">Mesorhizobium muleiense</name>
    <dbReference type="NCBI Taxonomy" id="1004279"/>
    <lineage>
        <taxon>Bacteria</taxon>
        <taxon>Pseudomonadati</taxon>
        <taxon>Pseudomonadota</taxon>
        <taxon>Alphaproteobacteria</taxon>
        <taxon>Hyphomicrobiales</taxon>
        <taxon>Phyllobacteriaceae</taxon>
        <taxon>Mesorhizobium</taxon>
    </lineage>
</organism>
<proteinExistence type="predicted"/>
<keyword evidence="2" id="KW-0812">Transmembrane</keyword>